<keyword evidence="3" id="KW-1185">Reference proteome</keyword>
<dbReference type="Proteomes" id="UP000191518">
    <property type="component" value="Unassembled WGS sequence"/>
</dbReference>
<evidence type="ECO:0000256" key="1">
    <source>
        <dbReference type="SAM" id="MobiDB-lite"/>
    </source>
</evidence>
<dbReference type="AlphaFoldDB" id="A0A1V6SD19"/>
<gene>
    <name evidence="2" type="ORF">PENVUL_c002G00253</name>
</gene>
<dbReference type="EMBL" id="MDYP01000002">
    <property type="protein sequence ID" value="OQE11680.1"/>
    <property type="molecule type" value="Genomic_DNA"/>
</dbReference>
<dbReference type="OrthoDB" id="4367808at2759"/>
<feature type="region of interest" description="Disordered" evidence="1">
    <location>
        <begin position="50"/>
        <end position="69"/>
    </location>
</feature>
<organism evidence="2 3">
    <name type="scientific">Penicillium vulpinum</name>
    <dbReference type="NCBI Taxonomy" id="29845"/>
    <lineage>
        <taxon>Eukaryota</taxon>
        <taxon>Fungi</taxon>
        <taxon>Dikarya</taxon>
        <taxon>Ascomycota</taxon>
        <taxon>Pezizomycotina</taxon>
        <taxon>Eurotiomycetes</taxon>
        <taxon>Eurotiomycetidae</taxon>
        <taxon>Eurotiales</taxon>
        <taxon>Aspergillaceae</taxon>
        <taxon>Penicillium</taxon>
    </lineage>
</organism>
<accession>A0A1V6SD19</accession>
<reference evidence="3" key="1">
    <citation type="journal article" date="2017" name="Nat. Microbiol.">
        <title>Global analysis of biosynthetic gene clusters reveals vast potential of secondary metabolite production in Penicillium species.</title>
        <authorList>
            <person name="Nielsen J.C."/>
            <person name="Grijseels S."/>
            <person name="Prigent S."/>
            <person name="Ji B."/>
            <person name="Dainat J."/>
            <person name="Nielsen K.F."/>
            <person name="Frisvad J.C."/>
            <person name="Workman M."/>
            <person name="Nielsen J."/>
        </authorList>
    </citation>
    <scope>NUCLEOTIDE SEQUENCE [LARGE SCALE GENOMIC DNA]</scope>
    <source>
        <strain evidence="3">IBT 29486</strain>
    </source>
</reference>
<evidence type="ECO:0000313" key="3">
    <source>
        <dbReference type="Proteomes" id="UP000191518"/>
    </source>
</evidence>
<evidence type="ECO:0000313" key="2">
    <source>
        <dbReference type="EMBL" id="OQE11680.1"/>
    </source>
</evidence>
<comment type="caution">
    <text evidence="2">The sequence shown here is derived from an EMBL/GenBank/DDBJ whole genome shotgun (WGS) entry which is preliminary data.</text>
</comment>
<protein>
    <submittedName>
        <fullName evidence="2">Uncharacterized protein</fullName>
    </submittedName>
</protein>
<sequence>MAQCTLSNVTNLFLGDKSLAKDISGIIAVCEDLREIRARVAYDIKKLSKFTGDGGSKGETAQDNEPNLFYDSDFEYGHNDASLAHAPSENVDSVNFDSLSAGSVDLNSDDAIDEKNRSEM</sequence>
<feature type="region of interest" description="Disordered" evidence="1">
    <location>
        <begin position="100"/>
        <end position="120"/>
    </location>
</feature>
<name>A0A1V6SD19_9EURO</name>
<proteinExistence type="predicted"/>